<keyword evidence="3" id="KW-1185">Reference proteome</keyword>
<dbReference type="EMBL" id="JAVRHQ010000007">
    <property type="protein sequence ID" value="MDT0642790.1"/>
    <property type="molecule type" value="Genomic_DNA"/>
</dbReference>
<comment type="caution">
    <text evidence="2">The sequence shown here is derived from an EMBL/GenBank/DDBJ whole genome shotgun (WGS) entry which is preliminary data.</text>
</comment>
<accession>A0ABU3C9N6</accession>
<dbReference type="Gene3D" id="3.30.379.10">
    <property type="entry name" value="Chitobiase/beta-hexosaminidase domain 2-like"/>
    <property type="match status" value="1"/>
</dbReference>
<dbReference type="GO" id="GO:0016787">
    <property type="term" value="F:hydrolase activity"/>
    <property type="evidence" value="ECO:0007669"/>
    <property type="project" value="UniProtKB-KW"/>
</dbReference>
<dbReference type="PANTHER" id="PTHR37842">
    <property type="match status" value="1"/>
</dbReference>
<evidence type="ECO:0000256" key="1">
    <source>
        <dbReference type="ARBA" id="ARBA00022801"/>
    </source>
</evidence>
<sequence length="692" mass="80751">MKIMKFSHFKNIKILSLLAFVMFQYSCNTRNQDLVIKGGIPIYVASDEAKPVMKAVRDLQRDLEKFFGKTSEIVNELPKDGPSLIVVTGKKYKGKYPAVEEWESHQVYADNGAIVINGADMRGTIFAIYTFSEEILGVPPFWYYSAWEAEKKDEITISNDLNINIKSPEVKYRAWFPNDTDLFAPWRKLSRENSEMWLEAALRCKMNTMEWFDDERDYADKYSVSPTTRLIKEYGLVNTSHHHSPLNASFHGWNDYWKKTKDTVPPELSLANVKQVEEFWRYNVECIVRNDINMLWVVGFRGSGDHPFWYTFKDAPESMTARGEIIDKMTKRQHDIVLEVTENPDTQFRTIFYNELSDLLAQGYIHPLNDPTLIRTYVATRRDHYPNNDIQQLDDNSDARLGYYFNYQFNSTGSHLAAGEGPWKMEKNYRYVAEKSNKPLAYSVVNAGNIREYVMELSANAAMMWDFDSYSTDSFLKDFSTKYFGEEQASEIAKLYSDYYNSYWKSKEADFENFDRQYIFLDLRYRRAIQDIAKKFNDGYKSNPLEDLSNEQVKGRTYRIEPEDNGADSQIGAIITGTKKAADEFLKVAHDADAIYKNLPNDKQPFFNDNLRAPAYFMYYLNQCLLHLSQAYQMDDSNPDQKKLVNNTIEDLENAKETLKTTEHGVFLRWYEGDRVFGFDRVFRSLNDINKN</sequence>
<reference evidence="2 3" key="1">
    <citation type="submission" date="2023-09" db="EMBL/GenBank/DDBJ databases">
        <authorList>
            <person name="Rey-Velasco X."/>
        </authorList>
    </citation>
    <scope>NUCLEOTIDE SEQUENCE [LARGE SCALE GENOMIC DNA]</scope>
    <source>
        <strain evidence="2 3">F363</strain>
    </source>
</reference>
<evidence type="ECO:0000313" key="2">
    <source>
        <dbReference type="EMBL" id="MDT0642790.1"/>
    </source>
</evidence>
<dbReference type="Gene3D" id="3.20.20.520">
    <property type="entry name" value="Glycosyl hydrolase family 115"/>
    <property type="match status" value="1"/>
</dbReference>
<dbReference type="PANTHER" id="PTHR37842:SF2">
    <property type="entry name" value="GYLCOSYL HYDROLASE 115 C-TERMINAL DOMAIN-CONTAINING PROTEIN"/>
    <property type="match status" value="1"/>
</dbReference>
<dbReference type="Pfam" id="PF15979">
    <property type="entry name" value="Glyco_hydro_115"/>
    <property type="match status" value="1"/>
</dbReference>
<dbReference type="SUPFAM" id="SSF55545">
    <property type="entry name" value="beta-N-acetylhexosaminidase-like domain"/>
    <property type="match status" value="1"/>
</dbReference>
<dbReference type="Proteomes" id="UP001262889">
    <property type="component" value="Unassembled WGS sequence"/>
</dbReference>
<name>A0ABU3C9N6_9FLAO</name>
<evidence type="ECO:0000313" key="3">
    <source>
        <dbReference type="Proteomes" id="UP001262889"/>
    </source>
</evidence>
<protein>
    <submittedName>
        <fullName evidence="2">Glycosyl hydrolase 115 family protein</fullName>
    </submittedName>
</protein>
<organism evidence="2 3">
    <name type="scientific">Autumnicola tepida</name>
    <dbReference type="NCBI Taxonomy" id="3075595"/>
    <lineage>
        <taxon>Bacteria</taxon>
        <taxon>Pseudomonadati</taxon>
        <taxon>Bacteroidota</taxon>
        <taxon>Flavobacteriia</taxon>
        <taxon>Flavobacteriales</taxon>
        <taxon>Flavobacteriaceae</taxon>
        <taxon>Autumnicola</taxon>
    </lineage>
</organism>
<keyword evidence="1 2" id="KW-0378">Hydrolase</keyword>
<gene>
    <name evidence="2" type="ORF">RM553_08095</name>
</gene>
<dbReference type="InterPro" id="IPR029018">
    <property type="entry name" value="Hex-like_dom2"/>
</dbReference>
<dbReference type="InterPro" id="IPR031924">
    <property type="entry name" value="GH115"/>
</dbReference>
<dbReference type="InterPro" id="IPR042301">
    <property type="entry name" value="GH115_sf"/>
</dbReference>
<proteinExistence type="predicted"/>
<dbReference type="RefSeq" id="WP_311534419.1">
    <property type="nucleotide sequence ID" value="NZ_JAVRHQ010000007.1"/>
</dbReference>